<proteinExistence type="predicted"/>
<protein>
    <submittedName>
        <fullName evidence="2">Uncharacterized protein</fullName>
    </submittedName>
</protein>
<dbReference type="PATRIC" id="fig|1396.535.peg.2547"/>
<evidence type="ECO:0000313" key="2">
    <source>
        <dbReference type="EMBL" id="KZD51739.1"/>
    </source>
</evidence>
<dbReference type="AlphaFoldDB" id="A0A162NTU5"/>
<organism evidence="2 3">
    <name type="scientific">Bacillus cereus</name>
    <dbReference type="NCBI Taxonomy" id="1396"/>
    <lineage>
        <taxon>Bacteria</taxon>
        <taxon>Bacillati</taxon>
        <taxon>Bacillota</taxon>
        <taxon>Bacilli</taxon>
        <taxon>Bacillales</taxon>
        <taxon>Bacillaceae</taxon>
        <taxon>Bacillus</taxon>
        <taxon>Bacillus cereus group</taxon>
    </lineage>
</organism>
<feature type="region of interest" description="Disordered" evidence="1">
    <location>
        <begin position="115"/>
        <end position="147"/>
    </location>
</feature>
<dbReference type="EMBL" id="LJKE01000121">
    <property type="protein sequence ID" value="KZD51739.1"/>
    <property type="molecule type" value="Genomic_DNA"/>
</dbReference>
<sequence>MASVDEVIFRTETEEVTINVDSMTTQEYENKYRGFLFCTNEGCGAKMSFVYDSLLQRGYFRNWRFEKHSLKCDYHNDNVKGKTGTYKEGEVFGVLTRKQKSSSLDRAFDLLSMTEEEKRRRREERRNKPPKEKVTNSSPKPETTIVLDLNDEGTASKVDDSVRPRLGSSKVADRIKDTDIKKTKTIYGFLKSVSYGEKHATITIEHKNVLVDFKFEEVFTANSPDAIGYFHHIQRYLTEYKNVPFAALGEVRKNRQTDRFEVVVYDSDSIKINRMTLTSLAAFYATDGLS</sequence>
<feature type="compositionally biased region" description="Basic and acidic residues" evidence="1">
    <location>
        <begin position="124"/>
        <end position="134"/>
    </location>
</feature>
<accession>A0A162NTU5</accession>
<dbReference type="Proteomes" id="UP000076482">
    <property type="component" value="Unassembled WGS sequence"/>
</dbReference>
<gene>
    <name evidence="2" type="ORF">B4088_5913</name>
</gene>
<dbReference type="RefSeq" id="WP_063263262.1">
    <property type="nucleotide sequence ID" value="NZ_LJKE01000121.1"/>
</dbReference>
<evidence type="ECO:0000256" key="1">
    <source>
        <dbReference type="SAM" id="MobiDB-lite"/>
    </source>
</evidence>
<evidence type="ECO:0000313" key="3">
    <source>
        <dbReference type="Proteomes" id="UP000076482"/>
    </source>
</evidence>
<reference evidence="2 3" key="1">
    <citation type="submission" date="2015-09" db="EMBL/GenBank/DDBJ databases">
        <title>Bacillus cereus food isolates.</title>
        <authorList>
            <person name="Boekhorst J."/>
        </authorList>
    </citation>
    <scope>NUCLEOTIDE SEQUENCE [LARGE SCALE GENOMIC DNA]</scope>
    <source>
        <strain evidence="2 3">B4088</strain>
    </source>
</reference>
<name>A0A162NTU5_BACCE</name>
<comment type="caution">
    <text evidence="2">The sequence shown here is derived from an EMBL/GenBank/DDBJ whole genome shotgun (WGS) entry which is preliminary data.</text>
</comment>